<evidence type="ECO:0000256" key="2">
    <source>
        <dbReference type="ARBA" id="ARBA00022695"/>
    </source>
</evidence>
<evidence type="ECO:0000256" key="3">
    <source>
        <dbReference type="ARBA" id="ARBA00022722"/>
    </source>
</evidence>
<comment type="caution">
    <text evidence="9">The sequence shown here is derived from an EMBL/GenBank/DDBJ whole genome shotgun (WGS) entry which is preliminary data.</text>
</comment>
<dbReference type="InterPro" id="IPR043502">
    <property type="entry name" value="DNA/RNA_pol_sf"/>
</dbReference>
<dbReference type="OrthoDB" id="673934at2759"/>
<dbReference type="InterPro" id="IPR041373">
    <property type="entry name" value="RT_RNaseH"/>
</dbReference>
<keyword evidence="10" id="KW-1185">Reference proteome</keyword>
<evidence type="ECO:0000259" key="8">
    <source>
        <dbReference type="Pfam" id="PF17917"/>
    </source>
</evidence>
<sequence length="244" mass="28022">MEIPPGKPRGPKGKLEALKEFLPKGFSKSPSPSKARTNETLQHWTMEAETAYQQWKNCMENLPTITPPVRGEILLLHVATSSDEVGAMLFAEKSNVQIPIYFVSKALPEVERRYAESEKLALAIVYATRNLRRYFTDHPIRVLTDKPIEWTFLKPDRSMRMVKWAAELEEYDTEYGTEGYFEGQMDKPAKVEETNMSSNRNTLEAKKEEKHQVGDLKMHETSKKGKRLIEPRFESGVEQQASTK</sequence>
<evidence type="ECO:0000313" key="10">
    <source>
        <dbReference type="Proteomes" id="UP000245207"/>
    </source>
</evidence>
<evidence type="ECO:0000256" key="4">
    <source>
        <dbReference type="ARBA" id="ARBA00022759"/>
    </source>
</evidence>
<dbReference type="Pfam" id="PF17917">
    <property type="entry name" value="RT_RNaseH"/>
    <property type="match status" value="1"/>
</dbReference>
<feature type="region of interest" description="Disordered" evidence="7">
    <location>
        <begin position="193"/>
        <end position="244"/>
    </location>
</feature>
<dbReference type="PANTHER" id="PTHR48475">
    <property type="entry name" value="RIBONUCLEASE H"/>
    <property type="match status" value="1"/>
</dbReference>
<dbReference type="AlphaFoldDB" id="A0A2U1NT78"/>
<dbReference type="Proteomes" id="UP000245207">
    <property type="component" value="Unassembled WGS sequence"/>
</dbReference>
<dbReference type="PANTHER" id="PTHR48475:SF1">
    <property type="entry name" value="RNASE H TYPE-1 DOMAIN-CONTAINING PROTEIN"/>
    <property type="match status" value="1"/>
</dbReference>
<feature type="compositionally biased region" description="Basic and acidic residues" evidence="7">
    <location>
        <begin position="203"/>
        <end position="235"/>
    </location>
</feature>
<reference evidence="9 10" key="1">
    <citation type="journal article" date="2018" name="Mol. Plant">
        <title>The genome of Artemisia annua provides insight into the evolution of Asteraceae family and artemisinin biosynthesis.</title>
        <authorList>
            <person name="Shen Q."/>
            <person name="Zhang L."/>
            <person name="Liao Z."/>
            <person name="Wang S."/>
            <person name="Yan T."/>
            <person name="Shi P."/>
            <person name="Liu M."/>
            <person name="Fu X."/>
            <person name="Pan Q."/>
            <person name="Wang Y."/>
            <person name="Lv Z."/>
            <person name="Lu X."/>
            <person name="Zhang F."/>
            <person name="Jiang W."/>
            <person name="Ma Y."/>
            <person name="Chen M."/>
            <person name="Hao X."/>
            <person name="Li L."/>
            <person name="Tang Y."/>
            <person name="Lv G."/>
            <person name="Zhou Y."/>
            <person name="Sun X."/>
            <person name="Brodelius P.E."/>
            <person name="Rose J.K.C."/>
            <person name="Tang K."/>
        </authorList>
    </citation>
    <scope>NUCLEOTIDE SEQUENCE [LARGE SCALE GENOMIC DNA]</scope>
    <source>
        <strain evidence="10">cv. Huhao1</strain>
        <tissue evidence="9">Leaf</tissue>
    </source>
</reference>
<protein>
    <submittedName>
        <fullName evidence="9">Reverse transcriptase domain-containing protein</fullName>
    </submittedName>
</protein>
<keyword evidence="6 9" id="KW-0695">RNA-directed DNA polymerase</keyword>
<evidence type="ECO:0000256" key="6">
    <source>
        <dbReference type="ARBA" id="ARBA00022918"/>
    </source>
</evidence>
<name>A0A2U1NT78_ARTAN</name>
<keyword evidence="5" id="KW-0378">Hydrolase</keyword>
<keyword evidence="1" id="KW-0808">Transferase</keyword>
<gene>
    <name evidence="9" type="ORF">CTI12_AA232130</name>
</gene>
<dbReference type="SUPFAM" id="SSF56672">
    <property type="entry name" value="DNA/RNA polymerases"/>
    <property type="match status" value="1"/>
</dbReference>
<dbReference type="EMBL" id="PKPP01002231">
    <property type="protein sequence ID" value="PWA76712.1"/>
    <property type="molecule type" value="Genomic_DNA"/>
</dbReference>
<dbReference type="GO" id="GO:0016787">
    <property type="term" value="F:hydrolase activity"/>
    <property type="evidence" value="ECO:0007669"/>
    <property type="project" value="UniProtKB-KW"/>
</dbReference>
<dbReference type="STRING" id="35608.A0A2U1NT78"/>
<feature type="domain" description="Reverse transcriptase RNase H-like" evidence="8">
    <location>
        <begin position="75"/>
        <end position="171"/>
    </location>
</feature>
<evidence type="ECO:0000256" key="7">
    <source>
        <dbReference type="SAM" id="MobiDB-lite"/>
    </source>
</evidence>
<accession>A0A2U1NT78</accession>
<dbReference type="GO" id="GO:0003964">
    <property type="term" value="F:RNA-directed DNA polymerase activity"/>
    <property type="evidence" value="ECO:0007669"/>
    <property type="project" value="UniProtKB-KW"/>
</dbReference>
<keyword evidence="4" id="KW-0255">Endonuclease</keyword>
<dbReference type="GO" id="GO:0004519">
    <property type="term" value="F:endonuclease activity"/>
    <property type="evidence" value="ECO:0007669"/>
    <property type="project" value="UniProtKB-KW"/>
</dbReference>
<organism evidence="9 10">
    <name type="scientific">Artemisia annua</name>
    <name type="common">Sweet wormwood</name>
    <dbReference type="NCBI Taxonomy" id="35608"/>
    <lineage>
        <taxon>Eukaryota</taxon>
        <taxon>Viridiplantae</taxon>
        <taxon>Streptophyta</taxon>
        <taxon>Embryophyta</taxon>
        <taxon>Tracheophyta</taxon>
        <taxon>Spermatophyta</taxon>
        <taxon>Magnoliopsida</taxon>
        <taxon>eudicotyledons</taxon>
        <taxon>Gunneridae</taxon>
        <taxon>Pentapetalae</taxon>
        <taxon>asterids</taxon>
        <taxon>campanulids</taxon>
        <taxon>Asterales</taxon>
        <taxon>Asteraceae</taxon>
        <taxon>Asteroideae</taxon>
        <taxon>Anthemideae</taxon>
        <taxon>Artemisiinae</taxon>
        <taxon>Artemisia</taxon>
    </lineage>
</organism>
<evidence type="ECO:0000256" key="5">
    <source>
        <dbReference type="ARBA" id="ARBA00022801"/>
    </source>
</evidence>
<keyword evidence="3" id="KW-0540">Nuclease</keyword>
<keyword evidence="2" id="KW-0548">Nucleotidyltransferase</keyword>
<evidence type="ECO:0000313" key="9">
    <source>
        <dbReference type="EMBL" id="PWA76712.1"/>
    </source>
</evidence>
<proteinExistence type="predicted"/>
<evidence type="ECO:0000256" key="1">
    <source>
        <dbReference type="ARBA" id="ARBA00022679"/>
    </source>
</evidence>